<dbReference type="Proteomes" id="UP000231648">
    <property type="component" value="Unassembled WGS sequence"/>
</dbReference>
<dbReference type="AlphaFoldDB" id="A0A2M8KCZ4"/>
<feature type="transmembrane region" description="Helical" evidence="1">
    <location>
        <begin position="29"/>
        <end position="46"/>
    </location>
</feature>
<sequence>MQKIKLELKDKPIEPLVKRRRLAITPKRIILVIFILFLILVLGYFWKEICFLIKPPYLEVSQPPTDITTNQQSIEIIGKTSPFAYLTIKDLEVYIDKEGNFRKEIELSNGINNIKIEAKNRFGKTNIIIRRIIFNQ</sequence>
<dbReference type="Pfam" id="PF09136">
    <property type="entry name" value="Glucodextran_B"/>
    <property type="match status" value="1"/>
</dbReference>
<keyword evidence="1" id="KW-0472">Membrane</keyword>
<dbReference type="Gene3D" id="2.60.40.10">
    <property type="entry name" value="Immunoglobulins"/>
    <property type="match status" value="1"/>
</dbReference>
<keyword evidence="1" id="KW-1133">Transmembrane helix</keyword>
<name>A0A2M8KCZ4_9BACT</name>
<accession>A0A2M8KCZ4</accession>
<reference evidence="3" key="1">
    <citation type="submission" date="2017-09" db="EMBL/GenBank/DDBJ databases">
        <title>Depth-based differentiation of microbial function through sediment-hosted aquifers and enrichment of novel symbionts in the deep terrestrial subsurface.</title>
        <authorList>
            <person name="Probst A.J."/>
            <person name="Ladd B."/>
            <person name="Jarett J.K."/>
            <person name="Geller-Mcgrath D.E."/>
            <person name="Sieber C.M.K."/>
            <person name="Emerson J.B."/>
            <person name="Anantharaman K."/>
            <person name="Thomas B.C."/>
            <person name="Malmstrom R."/>
            <person name="Stieglmeier M."/>
            <person name="Klingl A."/>
            <person name="Woyke T."/>
            <person name="Ryan C.M."/>
            <person name="Banfield J.F."/>
        </authorList>
    </citation>
    <scope>NUCLEOTIDE SEQUENCE [LARGE SCALE GENOMIC DNA]</scope>
</reference>
<keyword evidence="1" id="KW-0812">Transmembrane</keyword>
<proteinExistence type="predicted"/>
<comment type="caution">
    <text evidence="2">The sequence shown here is derived from an EMBL/GenBank/DDBJ whole genome shotgun (WGS) entry which is preliminary data.</text>
</comment>
<gene>
    <name evidence="2" type="ORF">COU82_00070</name>
</gene>
<evidence type="ECO:0000313" key="3">
    <source>
        <dbReference type="Proteomes" id="UP000231648"/>
    </source>
</evidence>
<evidence type="ECO:0000256" key="1">
    <source>
        <dbReference type="SAM" id="Phobius"/>
    </source>
</evidence>
<dbReference type="InterPro" id="IPR013783">
    <property type="entry name" value="Ig-like_fold"/>
</dbReference>
<protein>
    <submittedName>
        <fullName evidence="2">Uncharacterized protein</fullName>
    </submittedName>
</protein>
<dbReference type="EMBL" id="PFDX01000002">
    <property type="protein sequence ID" value="PJE57776.1"/>
    <property type="molecule type" value="Genomic_DNA"/>
</dbReference>
<organism evidence="2 3">
    <name type="scientific">Candidatus Portnoybacteria bacterium CG10_big_fil_rev_8_21_14_0_10_38_18</name>
    <dbReference type="NCBI Taxonomy" id="1974813"/>
    <lineage>
        <taxon>Bacteria</taxon>
        <taxon>Candidatus Portnoyibacteriota</taxon>
    </lineage>
</organism>
<evidence type="ECO:0000313" key="2">
    <source>
        <dbReference type="EMBL" id="PJE57776.1"/>
    </source>
</evidence>